<dbReference type="SUPFAM" id="SSF56436">
    <property type="entry name" value="C-type lectin-like"/>
    <property type="match status" value="1"/>
</dbReference>
<feature type="chain" id="PRO_5044866790" description="C-type lectin domain-containing protein" evidence="2">
    <location>
        <begin position="32"/>
        <end position="254"/>
    </location>
</feature>
<dbReference type="InterPro" id="IPR001304">
    <property type="entry name" value="C-type_lectin-like"/>
</dbReference>
<dbReference type="SMART" id="SM00034">
    <property type="entry name" value="CLECT"/>
    <property type="match status" value="1"/>
</dbReference>
<keyword evidence="1" id="KW-1015">Disulfide bond</keyword>
<evidence type="ECO:0000256" key="2">
    <source>
        <dbReference type="SAM" id="SignalP"/>
    </source>
</evidence>
<protein>
    <recommendedName>
        <fullName evidence="3">C-type lectin domain-containing protein</fullName>
    </recommendedName>
</protein>
<reference evidence="4 5" key="1">
    <citation type="journal article" date="2023" name="Sci. Data">
        <title>Genome assembly of the Korean intertidal mud-creeper Batillaria attramentaria.</title>
        <authorList>
            <person name="Patra A.K."/>
            <person name="Ho P.T."/>
            <person name="Jun S."/>
            <person name="Lee S.J."/>
            <person name="Kim Y."/>
            <person name="Won Y.J."/>
        </authorList>
    </citation>
    <scope>NUCLEOTIDE SEQUENCE [LARGE SCALE GENOMIC DNA]</scope>
    <source>
        <strain evidence="4">Wonlab-2016</strain>
    </source>
</reference>
<feature type="non-terminal residue" evidence="4">
    <location>
        <position position="1"/>
    </location>
</feature>
<gene>
    <name evidence="4" type="ORF">BaRGS_00012963</name>
</gene>
<dbReference type="CDD" id="cd00037">
    <property type="entry name" value="CLECT"/>
    <property type="match status" value="1"/>
</dbReference>
<comment type="caution">
    <text evidence="4">The sequence shown here is derived from an EMBL/GenBank/DDBJ whole genome shotgun (WGS) entry which is preliminary data.</text>
</comment>
<dbReference type="Proteomes" id="UP001519460">
    <property type="component" value="Unassembled WGS sequence"/>
</dbReference>
<evidence type="ECO:0000313" key="5">
    <source>
        <dbReference type="Proteomes" id="UP001519460"/>
    </source>
</evidence>
<evidence type="ECO:0000256" key="1">
    <source>
        <dbReference type="ARBA" id="ARBA00023157"/>
    </source>
</evidence>
<keyword evidence="5" id="KW-1185">Reference proteome</keyword>
<dbReference type="Pfam" id="PF00059">
    <property type="entry name" value="Lectin_C"/>
    <property type="match status" value="1"/>
</dbReference>
<evidence type="ECO:0000313" key="4">
    <source>
        <dbReference type="EMBL" id="KAK7495743.1"/>
    </source>
</evidence>
<dbReference type="EMBL" id="JACVVK020000072">
    <property type="protein sequence ID" value="KAK7495743.1"/>
    <property type="molecule type" value="Genomic_DNA"/>
</dbReference>
<dbReference type="PANTHER" id="PTHR22803">
    <property type="entry name" value="MANNOSE, PHOSPHOLIPASE, LECTIN RECEPTOR RELATED"/>
    <property type="match status" value="1"/>
</dbReference>
<organism evidence="4 5">
    <name type="scientific">Batillaria attramentaria</name>
    <dbReference type="NCBI Taxonomy" id="370345"/>
    <lineage>
        <taxon>Eukaryota</taxon>
        <taxon>Metazoa</taxon>
        <taxon>Spiralia</taxon>
        <taxon>Lophotrochozoa</taxon>
        <taxon>Mollusca</taxon>
        <taxon>Gastropoda</taxon>
        <taxon>Caenogastropoda</taxon>
        <taxon>Sorbeoconcha</taxon>
        <taxon>Cerithioidea</taxon>
        <taxon>Batillariidae</taxon>
        <taxon>Batillaria</taxon>
    </lineage>
</organism>
<dbReference type="InterPro" id="IPR018378">
    <property type="entry name" value="C-type_lectin_CS"/>
</dbReference>
<feature type="non-terminal residue" evidence="4">
    <location>
        <position position="254"/>
    </location>
</feature>
<accession>A0ABD0L8C1</accession>
<sequence length="254" mass="28592">KNIKQLESSKAAMSPRCCALLVVLLCATVYAAPQCDTVDAKLLCGDLVSLPLDKQYCGDVVEPESLCGSLMAVQQKYCHCINDYKSVNPTSGPDGQIAPIYPADTKCPNGVCPIPKVECPEGWEEYNSSCYMVVKSAVCWRTAMKKCKYFGGYLAEISDEMENTFIGNLAKKTFGYCRHEWDSYAWIGASDSGREGEWQWMESQEPADYMNWNQGEPNSFMGKEEDCAELYSHKPGFTWNDESCWHKRNYVCEK</sequence>
<dbReference type="PROSITE" id="PS50041">
    <property type="entry name" value="C_TYPE_LECTIN_2"/>
    <property type="match status" value="1"/>
</dbReference>
<feature type="signal peptide" evidence="2">
    <location>
        <begin position="1"/>
        <end position="31"/>
    </location>
</feature>
<dbReference type="Gene3D" id="3.10.100.10">
    <property type="entry name" value="Mannose-Binding Protein A, subunit A"/>
    <property type="match status" value="1"/>
</dbReference>
<dbReference type="InterPro" id="IPR050111">
    <property type="entry name" value="C-type_lectin/snaclec_domain"/>
</dbReference>
<dbReference type="InterPro" id="IPR016186">
    <property type="entry name" value="C-type_lectin-like/link_sf"/>
</dbReference>
<dbReference type="InterPro" id="IPR016187">
    <property type="entry name" value="CTDL_fold"/>
</dbReference>
<dbReference type="AlphaFoldDB" id="A0ABD0L8C1"/>
<proteinExistence type="predicted"/>
<dbReference type="PRINTS" id="PR01504">
    <property type="entry name" value="PNCREATITSAP"/>
</dbReference>
<keyword evidence="2" id="KW-0732">Signal</keyword>
<evidence type="ECO:0000259" key="3">
    <source>
        <dbReference type="PROSITE" id="PS50041"/>
    </source>
</evidence>
<name>A0ABD0L8C1_9CAEN</name>
<dbReference type="PROSITE" id="PS00615">
    <property type="entry name" value="C_TYPE_LECTIN_1"/>
    <property type="match status" value="1"/>
</dbReference>
<feature type="domain" description="C-type lectin" evidence="3">
    <location>
        <begin position="126"/>
        <end position="253"/>
    </location>
</feature>